<protein>
    <recommendedName>
        <fullName evidence="3">DUF2282 domain-containing protein</fullName>
    </recommendedName>
</protein>
<dbReference type="EMBL" id="BAABGJ010000027">
    <property type="protein sequence ID" value="GAA4344321.1"/>
    <property type="molecule type" value="Genomic_DNA"/>
</dbReference>
<dbReference type="Proteomes" id="UP001500975">
    <property type="component" value="Unassembled WGS sequence"/>
</dbReference>
<proteinExistence type="predicted"/>
<evidence type="ECO:0008006" key="3">
    <source>
        <dbReference type="Google" id="ProtNLM"/>
    </source>
</evidence>
<comment type="caution">
    <text evidence="1">The sequence shown here is derived from an EMBL/GenBank/DDBJ whole genome shotgun (WGS) entry which is preliminary data.</text>
</comment>
<sequence length="126" mass="12753">MRPCIAPGPTPLHFNPRLEIHMNAQHPRTHRTLAGLLALGLAAASTGALAQKAQTEKCAGIVKAGQNDCGTSKSACAGTSTVDRDPEAWIYVAKGTCARIAGGMVTNKPENVHGGAAAAAGAAKKG</sequence>
<keyword evidence="2" id="KW-1185">Reference proteome</keyword>
<organism evidence="1 2">
    <name type="scientific">Variovorax defluvii</name>
    <dbReference type="NCBI Taxonomy" id="913761"/>
    <lineage>
        <taxon>Bacteria</taxon>
        <taxon>Pseudomonadati</taxon>
        <taxon>Pseudomonadota</taxon>
        <taxon>Betaproteobacteria</taxon>
        <taxon>Burkholderiales</taxon>
        <taxon>Comamonadaceae</taxon>
        <taxon>Variovorax</taxon>
    </lineage>
</organism>
<dbReference type="InterPro" id="IPR018740">
    <property type="entry name" value="DUF2282_membr"/>
</dbReference>
<dbReference type="Pfam" id="PF10048">
    <property type="entry name" value="DUF2282"/>
    <property type="match status" value="1"/>
</dbReference>
<reference evidence="2" key="1">
    <citation type="journal article" date="2019" name="Int. J. Syst. Evol. Microbiol.">
        <title>The Global Catalogue of Microorganisms (GCM) 10K type strain sequencing project: providing services to taxonomists for standard genome sequencing and annotation.</title>
        <authorList>
            <consortium name="The Broad Institute Genomics Platform"/>
            <consortium name="The Broad Institute Genome Sequencing Center for Infectious Disease"/>
            <person name="Wu L."/>
            <person name="Ma J."/>
        </authorList>
    </citation>
    <scope>NUCLEOTIDE SEQUENCE [LARGE SCALE GENOMIC DNA]</scope>
    <source>
        <strain evidence="2">JCM 17804</strain>
    </source>
</reference>
<evidence type="ECO:0000313" key="1">
    <source>
        <dbReference type="EMBL" id="GAA4344321.1"/>
    </source>
</evidence>
<accession>A0ABP8HTS2</accession>
<name>A0ABP8HTS2_9BURK</name>
<evidence type="ECO:0000313" key="2">
    <source>
        <dbReference type="Proteomes" id="UP001500975"/>
    </source>
</evidence>
<gene>
    <name evidence="1" type="ORF">GCM10023165_27350</name>
</gene>